<dbReference type="InParanoid" id="Q6BRR3"/>
<sequence>MEFDIPLPLNEIRPSANLMKRHNKIGILLGLPEDDIQLQHLFSTVATICDPFTQPEENENSILSLDCLSDVLIALSYTYFKNHAIDEEDESLRNPDIHSVKFALSAQFFTLLRYIQALLNADDEIKLRYVKNSEDVWFKNLPIWTPKEDILCDEFALKLCYSISCVLLFAISKLFKPENGDQEYNLALNPYLQYFIKLWKCHTNIILLGLEIDRRLELEQAQCPYMITRTLKGSSSIRYVLAWTLNQNPSSLAFYGFDDASSDASKGYFGGIYDTKYQSLLNFTQPMSRKKINGGALSIDMRLVVIALLIINSGTSFTSSQEKTNDLAIVASERIKNQATPIAELGDLLIDLEYDDQFDEDIRYIFDCEYDDLEEEWSDVVEEEEIAKLRNKENASKTKEPNGKERKMSNAVRTKDDIEFDEYGNDWRDLPRGNNAYFQDWFIDIANTFDNSLEVQKGNSDDILYCWSELKESFDFLITTSIEGDNEAEEKFGQVVINTVSKAIKDESEDKPNDHAQPSTPDIIYQYFCESASEEAIQNTQNNNKLIVPIFNITKFELLLHNNSKLARCLMDEMLMCKGYRRVLIWFITHDINLSTLLIDYIFELLAGLRGNDEKQKPYKHTRKGERVELSVVEQSMLLHEFLTNSGIYLSATDGIEIDNGYKVVLSESIAKKYMTLICLMINQLINIGIINLDRNSASDKSEGEEDIHDYSTDLQVLLIQWIGKLPEARELFFKIKKANYNGDETTIEKSFAEVPTVSTNETDNKQDVTDLITRYSQMTGAQITEDLEKNSSRIAILVVLIGRLEKHVKTIIATELNEVNLIGEDMISTDLNQMSSDFNLFLQNFNTFCKIDFFAEELFGIFENLATTGHFIEKIPMLTEEFDSEFNDSFLNGEGKFNDKKEDDNESKSSKKKNKKKKKKKKQVKEYFW</sequence>
<dbReference type="FunCoup" id="Q6BRR3">
    <property type="interactions" value="95"/>
</dbReference>
<feature type="compositionally biased region" description="Basic and acidic residues" evidence="1">
    <location>
        <begin position="897"/>
        <end position="910"/>
    </location>
</feature>
<name>Q6BRR3_DEBHA</name>
<dbReference type="OrthoDB" id="3980110at2759"/>
<dbReference type="OMA" id="INWIGKV"/>
<dbReference type="RefSeq" id="XP_459107.2">
    <property type="nucleotide sequence ID" value="XM_459107.1"/>
</dbReference>
<evidence type="ECO:0000313" key="3">
    <source>
        <dbReference type="Proteomes" id="UP000000599"/>
    </source>
</evidence>
<dbReference type="KEGG" id="dha:DEHA2D14454g"/>
<dbReference type="STRING" id="284592.Q6BRR3"/>
<dbReference type="eggNOG" id="ENOG502QT7N">
    <property type="taxonomic scope" value="Eukaryota"/>
</dbReference>
<dbReference type="Proteomes" id="UP000000599">
    <property type="component" value="Chromosome D"/>
</dbReference>
<evidence type="ECO:0000256" key="1">
    <source>
        <dbReference type="SAM" id="MobiDB-lite"/>
    </source>
</evidence>
<dbReference type="AlphaFoldDB" id="Q6BRR3"/>
<protein>
    <submittedName>
        <fullName evidence="2">DEHA2D14454p</fullName>
    </submittedName>
</protein>
<dbReference type="HOGENOM" id="CLU_324955_0_0_1"/>
<evidence type="ECO:0000313" key="2">
    <source>
        <dbReference type="EMBL" id="CAG87275.2"/>
    </source>
</evidence>
<accession>Q6BRR3</accession>
<dbReference type="EMBL" id="CR382136">
    <property type="protein sequence ID" value="CAG87275.2"/>
    <property type="molecule type" value="Genomic_DNA"/>
</dbReference>
<keyword evidence="3" id="KW-1185">Reference proteome</keyword>
<proteinExistence type="predicted"/>
<feature type="region of interest" description="Disordered" evidence="1">
    <location>
        <begin position="890"/>
        <end position="930"/>
    </location>
</feature>
<organism evidence="2 3">
    <name type="scientific">Debaryomyces hansenii (strain ATCC 36239 / CBS 767 / BCRC 21394 / JCM 1990 / NBRC 0083 / IGC 2968)</name>
    <name type="common">Yeast</name>
    <name type="synonym">Torulaspora hansenii</name>
    <dbReference type="NCBI Taxonomy" id="284592"/>
    <lineage>
        <taxon>Eukaryota</taxon>
        <taxon>Fungi</taxon>
        <taxon>Dikarya</taxon>
        <taxon>Ascomycota</taxon>
        <taxon>Saccharomycotina</taxon>
        <taxon>Pichiomycetes</taxon>
        <taxon>Debaryomycetaceae</taxon>
        <taxon>Debaryomyces</taxon>
    </lineage>
</organism>
<reference evidence="2 3" key="1">
    <citation type="journal article" date="2004" name="Nature">
        <title>Genome evolution in yeasts.</title>
        <authorList>
            <consortium name="Genolevures"/>
            <person name="Dujon B."/>
            <person name="Sherman D."/>
            <person name="Fischer G."/>
            <person name="Durrens P."/>
            <person name="Casaregola S."/>
            <person name="Lafontaine I."/>
            <person name="de Montigny J."/>
            <person name="Marck C."/>
            <person name="Neuveglise C."/>
            <person name="Talla E."/>
            <person name="Goffard N."/>
            <person name="Frangeul L."/>
            <person name="Aigle M."/>
            <person name="Anthouard V."/>
            <person name="Babour A."/>
            <person name="Barbe V."/>
            <person name="Barnay S."/>
            <person name="Blanchin S."/>
            <person name="Beckerich J.M."/>
            <person name="Beyne E."/>
            <person name="Bleykasten C."/>
            <person name="Boisrame A."/>
            <person name="Boyer J."/>
            <person name="Cattolico L."/>
            <person name="Confanioleri F."/>
            <person name="de Daruvar A."/>
            <person name="Despons L."/>
            <person name="Fabre E."/>
            <person name="Fairhead C."/>
            <person name="Ferry-Dumazet H."/>
            <person name="Groppi A."/>
            <person name="Hantraye F."/>
            <person name="Hennequin C."/>
            <person name="Jauniaux N."/>
            <person name="Joyet P."/>
            <person name="Kachouri R."/>
            <person name="Kerrest A."/>
            <person name="Koszul R."/>
            <person name="Lemaire M."/>
            <person name="Lesur I."/>
            <person name="Ma L."/>
            <person name="Muller H."/>
            <person name="Nicaud J.M."/>
            <person name="Nikolski M."/>
            <person name="Oztas S."/>
            <person name="Ozier-Kalogeropoulos O."/>
            <person name="Pellenz S."/>
            <person name="Potier S."/>
            <person name="Richard G.F."/>
            <person name="Straub M.L."/>
            <person name="Suleau A."/>
            <person name="Swennene D."/>
            <person name="Tekaia F."/>
            <person name="Wesolowski-Louvel M."/>
            <person name="Westhof E."/>
            <person name="Wirth B."/>
            <person name="Zeniou-Meyer M."/>
            <person name="Zivanovic I."/>
            <person name="Bolotin-Fukuhara M."/>
            <person name="Thierry A."/>
            <person name="Bouchier C."/>
            <person name="Caudron B."/>
            <person name="Scarpelli C."/>
            <person name="Gaillardin C."/>
            <person name="Weissenbach J."/>
            <person name="Wincker P."/>
            <person name="Souciet J.L."/>
        </authorList>
    </citation>
    <scope>NUCLEOTIDE SEQUENCE [LARGE SCALE GENOMIC DNA]</scope>
    <source>
        <strain evidence="3">ATCC 36239 / CBS 767 / BCRC 21394 / JCM 1990 / NBRC 0083 / IGC 2968</strain>
    </source>
</reference>
<feature type="compositionally biased region" description="Basic residues" evidence="1">
    <location>
        <begin position="911"/>
        <end position="924"/>
    </location>
</feature>
<dbReference type="VEuPathDB" id="FungiDB:DEHA2D14454g"/>
<gene>
    <name evidence="2" type="ordered locus">DEHA2D14454g</name>
</gene>
<dbReference type="GeneID" id="2901268"/>